<dbReference type="Gene3D" id="3.40.50.1820">
    <property type="entry name" value="alpha/beta hydrolase"/>
    <property type="match status" value="1"/>
</dbReference>
<dbReference type="InterPro" id="IPR000801">
    <property type="entry name" value="Esterase-like"/>
</dbReference>
<keyword evidence="1 4" id="KW-0732">Signal</keyword>
<keyword evidence="2" id="KW-0677">Repeat</keyword>
<evidence type="ECO:0000256" key="4">
    <source>
        <dbReference type="SAM" id="SignalP"/>
    </source>
</evidence>
<dbReference type="OrthoDB" id="446683at2759"/>
<feature type="chain" id="PRO_5013073200" evidence="4">
    <location>
        <begin position="21"/>
        <end position="522"/>
    </location>
</feature>
<dbReference type="SUPFAM" id="SSF53474">
    <property type="entry name" value="alpha/beta-Hydrolases"/>
    <property type="match status" value="1"/>
</dbReference>
<dbReference type="SUPFAM" id="SSF64571">
    <property type="entry name" value="Cellulose docking domain, dockering"/>
    <property type="match status" value="4"/>
</dbReference>
<protein>
    <submittedName>
        <fullName evidence="6">Alpha/beta-hydrolase</fullName>
    </submittedName>
</protein>
<dbReference type="PROSITE" id="PS51763">
    <property type="entry name" value="CBM10"/>
    <property type="match status" value="4"/>
</dbReference>
<evidence type="ECO:0000259" key="5">
    <source>
        <dbReference type="PROSITE" id="PS51763"/>
    </source>
</evidence>
<dbReference type="InterPro" id="IPR002883">
    <property type="entry name" value="CBM10/Dockerin_dom"/>
</dbReference>
<organism evidence="6 7">
    <name type="scientific">Piromyces finnis</name>
    <dbReference type="NCBI Taxonomy" id="1754191"/>
    <lineage>
        <taxon>Eukaryota</taxon>
        <taxon>Fungi</taxon>
        <taxon>Fungi incertae sedis</taxon>
        <taxon>Chytridiomycota</taxon>
        <taxon>Chytridiomycota incertae sedis</taxon>
        <taxon>Neocallimastigomycetes</taxon>
        <taxon>Neocallimastigales</taxon>
        <taxon>Neocallimastigaceae</taxon>
        <taxon>Piromyces</taxon>
    </lineage>
</organism>
<evidence type="ECO:0000256" key="3">
    <source>
        <dbReference type="ARBA" id="ARBA00022801"/>
    </source>
</evidence>
<feature type="domain" description="CBM10" evidence="5">
    <location>
        <begin position="122"/>
        <end position="159"/>
    </location>
</feature>
<name>A0A1Y1UYW1_9FUNG</name>
<dbReference type="Proteomes" id="UP000193719">
    <property type="component" value="Unassembled WGS sequence"/>
</dbReference>
<dbReference type="Pfam" id="PF02013">
    <property type="entry name" value="CBM_10"/>
    <property type="match status" value="4"/>
</dbReference>
<evidence type="ECO:0000256" key="2">
    <source>
        <dbReference type="ARBA" id="ARBA00022737"/>
    </source>
</evidence>
<feature type="domain" description="CBM10" evidence="5">
    <location>
        <begin position="182"/>
        <end position="217"/>
    </location>
</feature>
<keyword evidence="3 6" id="KW-0378">Hydrolase</keyword>
<dbReference type="Pfam" id="PF00756">
    <property type="entry name" value="Esterase"/>
    <property type="match status" value="1"/>
</dbReference>
<dbReference type="PANTHER" id="PTHR48098">
    <property type="entry name" value="ENTEROCHELIN ESTERASE-RELATED"/>
    <property type="match status" value="1"/>
</dbReference>
<evidence type="ECO:0000313" key="7">
    <source>
        <dbReference type="Proteomes" id="UP000193719"/>
    </source>
</evidence>
<dbReference type="AlphaFoldDB" id="A0A1Y1UYW1"/>
<dbReference type="Gene3D" id="3.90.1220.10">
    <property type="entry name" value="Cellulose docking domain, dockering"/>
    <property type="match status" value="4"/>
</dbReference>
<comment type="caution">
    <text evidence="6">The sequence shown here is derived from an EMBL/GenBank/DDBJ whole genome shotgun (WGS) entry which is preliminary data.</text>
</comment>
<feature type="domain" description="CBM10" evidence="5">
    <location>
        <begin position="21"/>
        <end position="59"/>
    </location>
</feature>
<dbReference type="InterPro" id="IPR029058">
    <property type="entry name" value="AB_hydrolase_fold"/>
</dbReference>
<reference evidence="6 7" key="2">
    <citation type="submission" date="2016-08" db="EMBL/GenBank/DDBJ databases">
        <title>Pervasive Adenine N6-methylation of Active Genes in Fungi.</title>
        <authorList>
            <consortium name="DOE Joint Genome Institute"/>
            <person name="Mondo S.J."/>
            <person name="Dannebaum R.O."/>
            <person name="Kuo R.C."/>
            <person name="Labutti K."/>
            <person name="Haridas S."/>
            <person name="Kuo A."/>
            <person name="Salamov A."/>
            <person name="Ahrendt S.R."/>
            <person name="Lipzen A."/>
            <person name="Sullivan W."/>
            <person name="Andreopoulos W.B."/>
            <person name="Clum A."/>
            <person name="Lindquist E."/>
            <person name="Daum C."/>
            <person name="Ramamoorthy G.K."/>
            <person name="Gryganskyi A."/>
            <person name="Culley D."/>
            <person name="Magnuson J.K."/>
            <person name="James T.Y."/>
            <person name="O'Malley M.A."/>
            <person name="Stajich J.E."/>
            <person name="Spatafora J.W."/>
            <person name="Visel A."/>
            <person name="Grigoriev I.V."/>
        </authorList>
    </citation>
    <scope>NUCLEOTIDE SEQUENCE [LARGE SCALE GENOMIC DNA]</scope>
    <source>
        <strain evidence="7">finn</strain>
    </source>
</reference>
<dbReference type="GO" id="GO:0016787">
    <property type="term" value="F:hydrolase activity"/>
    <property type="evidence" value="ECO:0007669"/>
    <property type="project" value="UniProtKB-KW"/>
</dbReference>
<gene>
    <name evidence="6" type="ORF">BCR36DRAFT_587109</name>
</gene>
<dbReference type="PANTHER" id="PTHR48098:SF6">
    <property type="entry name" value="FERRI-BACILLIBACTIN ESTERASE BESA"/>
    <property type="match status" value="1"/>
</dbReference>
<dbReference type="InterPro" id="IPR009034">
    <property type="entry name" value="Dockerin_dom_fun_sf"/>
</dbReference>
<feature type="domain" description="CBM10" evidence="5">
    <location>
        <begin position="67"/>
        <end position="104"/>
    </location>
</feature>
<dbReference type="InterPro" id="IPR050583">
    <property type="entry name" value="Mycobacterial_A85_antigen"/>
</dbReference>
<sequence length="522" mass="58057">MKGKFLFSIISSLFINKALSDCFSRNLGFNCCENESTSVFFVDDNGSWGVENDEWCGLSSTSSSNKLCWSEVYDYSCCKKTTQVMYIDSKGTWGIENGEWCGLDPASLLATTTSASSPTSISCWSEVYGYSCCRETTTVITSDSKGNWGAENGEWCGLTLVDKNIDPTTSNTTKPIEIEEPYCWSEPLGYPCCSIEAKPSDEASIWGWENEEWCGMTSIIPNTINTSNFQPLRGGALKAKQYMNKATIINPIPSNANDRVEGVTKEKVYYYSSFSQSQRPLNVILPPNYSTDKKYPVLYLLHGVAANEDIMVEEYNGALNIPPNLAKQGKAKEMIIVSPRVNIYPPGVDEVEFAFSTEYLSGFDNFINDLIDSIMPFIETHYSVLTGRNNTAIAGFSMGGRTALYIGYSKPELFGYVCGLSPAFGLTPIEGSSVYHSLFPSEEDVKIRNVNKTPYVTLISWGNIDTVVNPYPFIYHKVLTNNNQPHLYMEVIGANHDEIAITHGLYNFVMTLFGQLDEKINN</sequence>
<proteinExistence type="predicted"/>
<reference evidence="6 7" key="1">
    <citation type="submission" date="2016-08" db="EMBL/GenBank/DDBJ databases">
        <title>Genomes of anaerobic fungi encode conserved fungal cellulosomes for biomass hydrolysis.</title>
        <authorList>
            <consortium name="DOE Joint Genome Institute"/>
            <person name="Haitjema C.H."/>
            <person name="Gilmore S.P."/>
            <person name="Henske J.K."/>
            <person name="Solomon K.V."/>
            <person name="De Groot R."/>
            <person name="Kuo A."/>
            <person name="Mondo S.J."/>
            <person name="Salamov A.A."/>
            <person name="Labutti K."/>
            <person name="Zhao Z."/>
            <person name="Chiniquy J."/>
            <person name="Barry K."/>
            <person name="Brewer H.M."/>
            <person name="Purvine S.O."/>
            <person name="Wright A.T."/>
            <person name="Boxma B."/>
            <person name="Van Alen T."/>
            <person name="Hackstein J.H."/>
            <person name="Baker S.E."/>
            <person name="Grigoriev I.V."/>
            <person name="O'Malley M.A."/>
        </authorList>
    </citation>
    <scope>NUCLEOTIDE SEQUENCE [LARGE SCALE GENOMIC DNA]</scope>
    <source>
        <strain evidence="7">finn</strain>
    </source>
</reference>
<keyword evidence="7" id="KW-1185">Reference proteome</keyword>
<evidence type="ECO:0000256" key="1">
    <source>
        <dbReference type="ARBA" id="ARBA00022729"/>
    </source>
</evidence>
<feature type="signal peptide" evidence="4">
    <location>
        <begin position="1"/>
        <end position="20"/>
    </location>
</feature>
<accession>A0A1Y1UYW1</accession>
<evidence type="ECO:0000313" key="6">
    <source>
        <dbReference type="EMBL" id="ORX42524.1"/>
    </source>
</evidence>
<dbReference type="EMBL" id="MCFH01000063">
    <property type="protein sequence ID" value="ORX42524.1"/>
    <property type="molecule type" value="Genomic_DNA"/>
</dbReference>